<evidence type="ECO:0000313" key="1">
    <source>
        <dbReference type="EMBL" id="KXB70311.1"/>
    </source>
</evidence>
<dbReference type="AlphaFoldDB" id="A0A134ARI7"/>
<protein>
    <recommendedName>
        <fullName evidence="3">DUF2634 domain-containing protein</fullName>
    </recommendedName>
</protein>
<dbReference type="PATRIC" id="fig|157687.3.peg.106"/>
<proteinExistence type="predicted"/>
<gene>
    <name evidence="1" type="ORF">HMPREF3180_00105</name>
</gene>
<evidence type="ECO:0000313" key="2">
    <source>
        <dbReference type="Proteomes" id="UP000070483"/>
    </source>
</evidence>
<reference evidence="2" key="1">
    <citation type="submission" date="2016-01" db="EMBL/GenBank/DDBJ databases">
        <authorList>
            <person name="Mitreva M."/>
            <person name="Pepin K.H."/>
            <person name="Mihindukulasuriya K.A."/>
            <person name="Fulton R."/>
            <person name="Fronick C."/>
            <person name="O'Laughlin M."/>
            <person name="Miner T."/>
            <person name="Herter B."/>
            <person name="Rosa B.A."/>
            <person name="Cordes M."/>
            <person name="Tomlinson C."/>
            <person name="Wollam A."/>
            <person name="Palsikar V.B."/>
            <person name="Mardis E.R."/>
            <person name="Wilson R.K."/>
        </authorList>
    </citation>
    <scope>NUCLEOTIDE SEQUENCE [LARGE SCALE GENOMIC DNA]</scope>
    <source>
        <strain evidence="2">KA00185</strain>
    </source>
</reference>
<comment type="caution">
    <text evidence="1">The sequence shown here is derived from an EMBL/GenBank/DDBJ whole genome shotgun (WGS) entry which is preliminary data.</text>
</comment>
<evidence type="ECO:0008006" key="3">
    <source>
        <dbReference type="Google" id="ProtNLM"/>
    </source>
</evidence>
<accession>A0A134ARI7</accession>
<keyword evidence="2" id="KW-1185">Reference proteome</keyword>
<organism evidence="1 2">
    <name type="scientific">Leptotrichia wadei</name>
    <dbReference type="NCBI Taxonomy" id="157687"/>
    <lineage>
        <taxon>Bacteria</taxon>
        <taxon>Fusobacteriati</taxon>
        <taxon>Fusobacteriota</taxon>
        <taxon>Fusobacteriia</taxon>
        <taxon>Fusobacteriales</taxon>
        <taxon>Leptotrichiaceae</taxon>
        <taxon>Leptotrichia</taxon>
    </lineage>
</organism>
<dbReference type="EMBL" id="LSDD01000004">
    <property type="protein sequence ID" value="KXB70311.1"/>
    <property type="molecule type" value="Genomic_DNA"/>
</dbReference>
<name>A0A134ARI7_9FUSO</name>
<dbReference type="Pfam" id="PF10934">
    <property type="entry name" value="Sheath_initiator"/>
    <property type="match status" value="1"/>
</dbReference>
<dbReference type="Proteomes" id="UP000070483">
    <property type="component" value="Unassembled WGS sequence"/>
</dbReference>
<sequence length="162" mass="19140">MDKMLPNSAITALDIYSSTKNLEYDNSEVYFDLKWDFKKGDFVYEKGTPVLLTTKKEIVKQWVIKCLIVTKNAWRVYYKDIFPFGVGINKYKGINPLYQDYAQSEIKREIISALKEHDYIKSIINYYSEFKEDKLSFEFDIVLKGGEKEMLNISETVEFKDF</sequence>
<dbReference type="STRING" id="157687.HMPREF3180_00105"/>
<dbReference type="InterPro" id="IPR020288">
    <property type="entry name" value="Sheath_initiator"/>
</dbReference>